<organism evidence="1 2">
    <name type="scientific">Aquibacillus rhizosphaerae</name>
    <dbReference type="NCBI Taxonomy" id="3051431"/>
    <lineage>
        <taxon>Bacteria</taxon>
        <taxon>Bacillati</taxon>
        <taxon>Bacillota</taxon>
        <taxon>Bacilli</taxon>
        <taxon>Bacillales</taxon>
        <taxon>Bacillaceae</taxon>
        <taxon>Aquibacillus</taxon>
    </lineage>
</organism>
<name>A0ABT7LB61_9BACI</name>
<dbReference type="RefSeq" id="WP_285933076.1">
    <property type="nucleotide sequence ID" value="NZ_JASTZU010000048.1"/>
</dbReference>
<dbReference type="PIRSF" id="PIRSF036794">
    <property type="entry name" value="UCP_erythr_ester"/>
    <property type="match status" value="1"/>
</dbReference>
<dbReference type="InterPro" id="IPR052036">
    <property type="entry name" value="Hydrolase/PRTase-associated"/>
</dbReference>
<dbReference type="Gene3D" id="3.40.1660.10">
    <property type="entry name" value="EreA-like (biosynthetic domain)"/>
    <property type="match status" value="1"/>
</dbReference>
<dbReference type="EMBL" id="JASTZU010000048">
    <property type="protein sequence ID" value="MDL4841795.1"/>
    <property type="molecule type" value="Genomic_DNA"/>
</dbReference>
<accession>A0ABT7LB61</accession>
<proteinExistence type="predicted"/>
<dbReference type="SUPFAM" id="SSF159501">
    <property type="entry name" value="EreA/ChaN-like"/>
    <property type="match status" value="1"/>
</dbReference>
<dbReference type="Pfam" id="PF05139">
    <property type="entry name" value="Erythro_esteras"/>
    <property type="match status" value="1"/>
</dbReference>
<sequence>MDINKAIQESAKPFQTIKDLTPLINRIGDAKIVLLGESSHGTSEFYSIRAELSKRLIEEKGFSIVAVEGDWPASQAVNRYIKGNSNKINAKETLKAFKRWPTWMWANEEMVEFIDWLKAYNQYKDTRVGFYGIDVYSLWESIDEIIKYLKKTEPLGADLELAKKAFACFEPFNRQEDQYAISSSFFSEDCVEEVAKLLASIRSNQKLYSDDLESDLNLKMNALVAKNAEEYYRTMVKSDVDSWNTRDNHMVETLNEIRNYHGENSKVIVWEHNTHVGDASATDMKSEGMVNVGQLVREHNEKKDVYIVGFGTHQGTVIAADKWGVNLEQMIVPPAEVGSWEDVMHQAGAFNKFILFDDQNRNYFNQVIGHRAIGVVYNPVYESYGNYVPSIISKRYDAFIHVDRSMALRPLEQIEAYL</sequence>
<dbReference type="Proteomes" id="UP001235343">
    <property type="component" value="Unassembled WGS sequence"/>
</dbReference>
<evidence type="ECO:0000313" key="2">
    <source>
        <dbReference type="Proteomes" id="UP001235343"/>
    </source>
</evidence>
<comment type="caution">
    <text evidence="1">The sequence shown here is derived from an EMBL/GenBank/DDBJ whole genome shotgun (WGS) entry which is preliminary data.</text>
</comment>
<dbReference type="InterPro" id="IPR014622">
    <property type="entry name" value="UCP036794_erythomycin"/>
</dbReference>
<dbReference type="PANTHER" id="PTHR31299">
    <property type="entry name" value="ESTERASE, PUTATIVE (AFU_ORTHOLOGUE AFUA_1G05850)-RELATED"/>
    <property type="match status" value="1"/>
</dbReference>
<reference evidence="1 2" key="1">
    <citation type="submission" date="2023-06" db="EMBL/GenBank/DDBJ databases">
        <title>Aquibacillus rhizosphaerae LR5S19.</title>
        <authorList>
            <person name="Sun J.-Q."/>
        </authorList>
    </citation>
    <scope>NUCLEOTIDE SEQUENCE [LARGE SCALE GENOMIC DNA]</scope>
    <source>
        <strain evidence="1 2">LR5S19</strain>
    </source>
</reference>
<gene>
    <name evidence="1" type="ORF">QQS35_15250</name>
</gene>
<protein>
    <submittedName>
        <fullName evidence="1">Erythromycin esterase family protein</fullName>
    </submittedName>
</protein>
<dbReference type="Gene3D" id="1.20.1440.30">
    <property type="entry name" value="Biosynthetic Protein domain"/>
    <property type="match status" value="1"/>
</dbReference>
<keyword evidence="2" id="KW-1185">Reference proteome</keyword>
<evidence type="ECO:0000313" key="1">
    <source>
        <dbReference type="EMBL" id="MDL4841795.1"/>
    </source>
</evidence>
<dbReference type="PANTHER" id="PTHR31299:SF0">
    <property type="entry name" value="ESTERASE, PUTATIVE (AFU_ORTHOLOGUE AFUA_1G05850)-RELATED"/>
    <property type="match status" value="1"/>
</dbReference>
<dbReference type="InterPro" id="IPR007815">
    <property type="entry name" value="Emycin_Estase"/>
</dbReference>
<dbReference type="Gene3D" id="3.30.1870.10">
    <property type="entry name" value="EreA-like, domain 2"/>
    <property type="match status" value="1"/>
</dbReference>
<dbReference type="CDD" id="cd14728">
    <property type="entry name" value="Ere-like"/>
    <property type="match status" value="1"/>
</dbReference>